<dbReference type="FunFam" id="3.90.640.10:FF:000004">
    <property type="entry name" value="Heat shock 70 kDa protein 4"/>
    <property type="match status" value="1"/>
</dbReference>
<gene>
    <name evidence="7" type="ORF">CANCADRAFT_32260</name>
</gene>
<dbReference type="Gene3D" id="3.30.30.30">
    <property type="match status" value="1"/>
</dbReference>
<dbReference type="PRINTS" id="PR00301">
    <property type="entry name" value="HEATSHOCK70"/>
</dbReference>
<evidence type="ECO:0000256" key="4">
    <source>
        <dbReference type="ARBA" id="ARBA00022840"/>
    </source>
</evidence>
<feature type="region of interest" description="Disordered" evidence="6">
    <location>
        <begin position="458"/>
        <end position="522"/>
    </location>
</feature>
<evidence type="ECO:0000313" key="8">
    <source>
        <dbReference type="Proteomes" id="UP000095023"/>
    </source>
</evidence>
<keyword evidence="8" id="KW-1185">Reference proteome</keyword>
<proteinExistence type="predicted"/>
<dbReference type="GO" id="GO:0140662">
    <property type="term" value="F:ATP-dependent protein folding chaperone"/>
    <property type="evidence" value="ECO:0007669"/>
    <property type="project" value="InterPro"/>
</dbReference>
<feature type="region of interest" description="Disordered" evidence="6">
    <location>
        <begin position="727"/>
        <end position="814"/>
    </location>
</feature>
<keyword evidence="2" id="KW-0732">Signal</keyword>
<evidence type="ECO:0000313" key="7">
    <source>
        <dbReference type="EMBL" id="ODV88771.1"/>
    </source>
</evidence>
<dbReference type="PROSITE" id="PS01036">
    <property type="entry name" value="HSP70_3"/>
    <property type="match status" value="1"/>
</dbReference>
<dbReference type="OrthoDB" id="10262720at2759"/>
<evidence type="ECO:0000256" key="1">
    <source>
        <dbReference type="ARBA" id="ARBA00004319"/>
    </source>
</evidence>
<accession>A0A1E4TAL7</accession>
<dbReference type="Gene3D" id="1.20.1270.10">
    <property type="match status" value="1"/>
</dbReference>
<dbReference type="EMBL" id="KV453843">
    <property type="protein sequence ID" value="ODV88771.1"/>
    <property type="molecule type" value="Genomic_DNA"/>
</dbReference>
<feature type="compositionally biased region" description="Low complexity" evidence="6">
    <location>
        <begin position="738"/>
        <end position="801"/>
    </location>
</feature>
<dbReference type="GO" id="GO:0005788">
    <property type="term" value="C:endoplasmic reticulum lumen"/>
    <property type="evidence" value="ECO:0007669"/>
    <property type="project" value="UniProtKB-SubCell"/>
</dbReference>
<keyword evidence="3" id="KW-0547">Nucleotide-binding</keyword>
<evidence type="ECO:0000256" key="3">
    <source>
        <dbReference type="ARBA" id="ARBA00022741"/>
    </source>
</evidence>
<feature type="compositionally biased region" description="Basic and acidic residues" evidence="6">
    <location>
        <begin position="805"/>
        <end position="814"/>
    </location>
</feature>
<dbReference type="Gene3D" id="3.30.420.40">
    <property type="match status" value="2"/>
</dbReference>
<dbReference type="SUPFAM" id="SSF53067">
    <property type="entry name" value="Actin-like ATPase domain"/>
    <property type="match status" value="2"/>
</dbReference>
<evidence type="ECO:0000256" key="6">
    <source>
        <dbReference type="SAM" id="MobiDB-lite"/>
    </source>
</evidence>
<evidence type="ECO:0000256" key="2">
    <source>
        <dbReference type="ARBA" id="ARBA00022729"/>
    </source>
</evidence>
<dbReference type="InterPro" id="IPR013126">
    <property type="entry name" value="Hsp_70_fam"/>
</dbReference>
<dbReference type="GO" id="GO:0030968">
    <property type="term" value="P:endoplasmic reticulum unfolded protein response"/>
    <property type="evidence" value="ECO:0007669"/>
    <property type="project" value="TreeGrafter"/>
</dbReference>
<dbReference type="AlphaFoldDB" id="A0A1E4TAL7"/>
<dbReference type="Gene3D" id="3.90.640.10">
    <property type="entry name" value="Actin, Chain A, domain 4"/>
    <property type="match status" value="1"/>
</dbReference>
<dbReference type="Pfam" id="PF00012">
    <property type="entry name" value="HSP70"/>
    <property type="match status" value="1"/>
</dbReference>
<evidence type="ECO:0000256" key="5">
    <source>
        <dbReference type="ARBA" id="ARBA00023186"/>
    </source>
</evidence>
<name>A0A1E4TAL7_9ASCO</name>
<dbReference type="GO" id="GO:0005524">
    <property type="term" value="F:ATP binding"/>
    <property type="evidence" value="ECO:0007669"/>
    <property type="project" value="UniProtKB-KW"/>
</dbReference>
<dbReference type="Proteomes" id="UP000095023">
    <property type="component" value="Unassembled WGS sequence"/>
</dbReference>
<protein>
    <submittedName>
        <fullName evidence="7">Uncharacterized protein</fullName>
    </submittedName>
</protein>
<feature type="compositionally biased region" description="Low complexity" evidence="6">
    <location>
        <begin position="475"/>
        <end position="487"/>
    </location>
</feature>
<keyword evidence="5" id="KW-0143">Chaperone</keyword>
<dbReference type="InterPro" id="IPR029048">
    <property type="entry name" value="HSP70_C_sf"/>
</dbReference>
<dbReference type="PANTHER" id="PTHR45639:SF3">
    <property type="entry name" value="HYPOXIA UP-REGULATED PROTEIN 1"/>
    <property type="match status" value="1"/>
</dbReference>
<reference evidence="8" key="1">
    <citation type="submission" date="2016-02" db="EMBL/GenBank/DDBJ databases">
        <title>Comparative genomics of biotechnologically important yeasts.</title>
        <authorList>
            <consortium name="DOE Joint Genome Institute"/>
            <person name="Riley R."/>
            <person name="Haridas S."/>
            <person name="Wolfe K.H."/>
            <person name="Lopes M.R."/>
            <person name="Hittinger C.T."/>
            <person name="Goker M."/>
            <person name="Salamov A."/>
            <person name="Wisecaver J."/>
            <person name="Long T.M."/>
            <person name="Aerts A.L."/>
            <person name="Barry K."/>
            <person name="Choi C."/>
            <person name="Clum A."/>
            <person name="Coughlan A.Y."/>
            <person name="Deshpande S."/>
            <person name="Douglass A.P."/>
            <person name="Hanson S.J."/>
            <person name="Klenk H.-P."/>
            <person name="Labutti K."/>
            <person name="Lapidus A."/>
            <person name="Lindquist E."/>
            <person name="Lipzen A."/>
            <person name="Meier-Kolthoff J.P."/>
            <person name="Ohm R.A."/>
            <person name="Otillar R.P."/>
            <person name="Pangilinan J."/>
            <person name="Peng Y."/>
            <person name="Rokas A."/>
            <person name="Rosa C.A."/>
            <person name="Scheuner C."/>
            <person name="Sibirny A.A."/>
            <person name="Slot J.C."/>
            <person name="Stielow J.B."/>
            <person name="Sun H."/>
            <person name="Kurtzman C.P."/>
            <person name="Blackwell M."/>
            <person name="Jeffries T.W."/>
            <person name="Grigoriev I.V."/>
        </authorList>
    </citation>
    <scope>NUCLEOTIDE SEQUENCE [LARGE SCALE GENOMIC DNA]</scope>
    <source>
        <strain evidence="8">NRRL Y-17796</strain>
    </source>
</reference>
<feature type="compositionally biased region" description="Basic and acidic residues" evidence="6">
    <location>
        <begin position="727"/>
        <end position="737"/>
    </location>
</feature>
<organism evidence="7 8">
    <name type="scientific">Tortispora caseinolytica NRRL Y-17796</name>
    <dbReference type="NCBI Taxonomy" id="767744"/>
    <lineage>
        <taxon>Eukaryota</taxon>
        <taxon>Fungi</taxon>
        <taxon>Dikarya</taxon>
        <taxon>Ascomycota</taxon>
        <taxon>Saccharomycotina</taxon>
        <taxon>Trigonopsidomycetes</taxon>
        <taxon>Trigonopsidales</taxon>
        <taxon>Trigonopsidaceae</taxon>
        <taxon>Tortispora</taxon>
    </lineage>
</organism>
<dbReference type="GO" id="GO:0034663">
    <property type="term" value="C:endoplasmic reticulum chaperone complex"/>
    <property type="evidence" value="ECO:0007669"/>
    <property type="project" value="TreeGrafter"/>
</dbReference>
<dbReference type="PANTHER" id="PTHR45639">
    <property type="entry name" value="HSC70CB, ISOFORM G-RELATED"/>
    <property type="match status" value="1"/>
</dbReference>
<dbReference type="InterPro" id="IPR043129">
    <property type="entry name" value="ATPase_NBD"/>
</dbReference>
<keyword evidence="4" id="KW-0067">ATP-binding</keyword>
<dbReference type="InterPro" id="IPR018181">
    <property type="entry name" value="Heat_shock_70_CS"/>
</dbReference>
<comment type="subcellular location">
    <subcellularLocation>
        <location evidence="1">Endoplasmic reticulum lumen</location>
    </subcellularLocation>
</comment>
<dbReference type="SUPFAM" id="SSF100934">
    <property type="entry name" value="Heat shock protein 70kD (HSP70), C-terminal subdomain"/>
    <property type="match status" value="1"/>
</dbReference>
<feature type="compositionally biased region" description="Basic residues" evidence="6">
    <location>
        <begin position="488"/>
        <end position="502"/>
    </location>
</feature>
<sequence>MHSIDYLLGVSFNDTDTLNFVSNIMPGADLVPAPGNRSTVAYDIQTEGIYTVEEALSLYFTHLLSLANDMLEKAKVAGPHSVVRDIAVTVPPNASPAFRRAIRDAAEISGVNLVTLVDDGLAVALKHVIDHPIASIAGTHLIFDMGAGTTSATVVRLSAVNDVPSLEVLSANTLPIGGDRITLALADRLKADFEQKTKTSITEEPRALNRLIREAERAKVVLSANTDTRVSIESLYNDLDLHSALSRSDIESSCGYMVPQIESLLKLALADAGIDSIDSLILFGGSTRVPFVQEAISSIVGSDKISRNVNADEAAVNGAAYRGTKASGQFRAKEVLVSEPLARPLTLNLNNGQDFVVLAEKNQKITSTSAFNATLPLNITSISLLEGNFLLETYELPELASQVQSYVKDTKLENNSTVSLLVKVSLGEDKIASVTDILLHHTKSDGKNWLFGLLDKPDQEEEDEETPSKSDDTKSSSSTTEASAKKSTSSKKLKDKSVKPLRPKYGPIRPMGTASKASSREKLRKLVAKDQERELADQIRNDLEAYTYKMKDFVVSHENALQYTTEDERKMFLDDIQLASDWLYGDGESASVHELKDKLLQLRRIEEIISIRDRNVRQRPEKLLRLETLLDAVESKLADIRKEIDSTSKWTDDESGDEIPPWNPEYVDDIEHEVLRIRAWLTDAKAKQQSLKPHQDSILSVDNLDANEAQLNRVVSNVTRRRQQDIDAFKKSKKAAEKAASATTSSTDSTDSTNSNDNTASASSASSANSANSSDDFSASSSRESSTASSSSTFSSSSTASGAEQKIEDEHDEL</sequence>